<dbReference type="InterPro" id="IPR049625">
    <property type="entry name" value="Glyco_transf_61_cat"/>
</dbReference>
<keyword evidence="6" id="KW-1185">Reference proteome</keyword>
<protein>
    <submittedName>
        <fullName evidence="5">DUF563 domain-containing protein</fullName>
    </submittedName>
</protein>
<sequence>MQILDQITPQLYAIIKRDHRLKNLVMPIWQFLSKFAVWIRSLSNRSKFLPPPSGICQSVQDWVNTYPSATNQKPANYQVIYPSHTVTRALPKTIDANIHWKFRINQQRQLPDAFVATIPNGRVWGDGNVITPDNQLLAEVSKVIGKGEYILDSAKHPIFFQEKLPPVQKISGSVAVLSSAGGTGYYHWLFDILPRLALLQKAEIAFEEIDKFLVNRYISRFQIETLNTLGIPRSKIIENHWNPHIEAEQLVVPALVGETSHMPKWACDFLRENFLGDKTKQNKQTLRLYLNRTQVVHRKVENESEVIDFLSGMGFRNLSLETLSVAEQIELMAAAEVVIAPHGAGLTNIVFCQPGTKVIELLSPKAVNFMYWSLSNQVGLDYYYLLGEGEVPPEPIDPYANNDNILINLNSLFRVLELAEIR</sequence>
<keyword evidence="3" id="KW-0325">Glycoprotein</keyword>
<dbReference type="GO" id="GO:0016757">
    <property type="term" value="F:glycosyltransferase activity"/>
    <property type="evidence" value="ECO:0007669"/>
    <property type="project" value="UniProtKB-KW"/>
</dbReference>
<evidence type="ECO:0000256" key="2">
    <source>
        <dbReference type="ARBA" id="ARBA00022679"/>
    </source>
</evidence>
<evidence type="ECO:0000313" key="6">
    <source>
        <dbReference type="Proteomes" id="UP000235036"/>
    </source>
</evidence>
<keyword evidence="1" id="KW-0328">Glycosyltransferase</keyword>
<accession>A0A2N6K267</accession>
<keyword evidence="2" id="KW-0808">Transferase</keyword>
<evidence type="ECO:0000259" key="4">
    <source>
        <dbReference type="Pfam" id="PF04577"/>
    </source>
</evidence>
<proteinExistence type="predicted"/>
<dbReference type="Pfam" id="PF04577">
    <property type="entry name" value="Glyco_transf_61"/>
    <property type="match status" value="1"/>
</dbReference>
<name>A0A2N6K267_FISMU</name>
<dbReference type="PANTHER" id="PTHR20961">
    <property type="entry name" value="GLYCOSYLTRANSFERASE"/>
    <property type="match status" value="1"/>
</dbReference>
<dbReference type="AlphaFoldDB" id="A0A2N6K267"/>
<gene>
    <name evidence="5" type="ORF">CEN44_13940</name>
</gene>
<comment type="caution">
    <text evidence="5">The sequence shown here is derived from an EMBL/GenBank/DDBJ whole genome shotgun (WGS) entry which is preliminary data.</text>
</comment>
<evidence type="ECO:0000256" key="3">
    <source>
        <dbReference type="ARBA" id="ARBA00023180"/>
    </source>
</evidence>
<evidence type="ECO:0000256" key="1">
    <source>
        <dbReference type="ARBA" id="ARBA00022676"/>
    </source>
</evidence>
<feature type="domain" description="Glycosyltransferase 61 catalytic" evidence="4">
    <location>
        <begin position="185"/>
        <end position="359"/>
    </location>
</feature>
<organism evidence="5 6">
    <name type="scientific">Fischerella muscicola CCMEE 5323</name>
    <dbReference type="NCBI Taxonomy" id="2019572"/>
    <lineage>
        <taxon>Bacteria</taxon>
        <taxon>Bacillati</taxon>
        <taxon>Cyanobacteriota</taxon>
        <taxon>Cyanophyceae</taxon>
        <taxon>Nostocales</taxon>
        <taxon>Hapalosiphonaceae</taxon>
        <taxon>Fischerella</taxon>
    </lineage>
</organism>
<dbReference type="Proteomes" id="UP000235036">
    <property type="component" value="Unassembled WGS sequence"/>
</dbReference>
<dbReference type="RefSeq" id="WP_016869265.1">
    <property type="nucleotide sequence ID" value="NZ_CAWNVR010000404.1"/>
</dbReference>
<dbReference type="InterPro" id="IPR007657">
    <property type="entry name" value="Glycosyltransferase_61"/>
</dbReference>
<dbReference type="EMBL" id="NRQW01000304">
    <property type="protein sequence ID" value="PLZ89069.1"/>
    <property type="molecule type" value="Genomic_DNA"/>
</dbReference>
<reference evidence="5 6" key="1">
    <citation type="submission" date="2017-08" db="EMBL/GenBank/DDBJ databases">
        <title>Genomes of Fischerella (Mastigocladus) sp. strains.</title>
        <authorList>
            <person name="Miller S.R."/>
        </authorList>
    </citation>
    <scope>NUCLEOTIDE SEQUENCE [LARGE SCALE GENOMIC DNA]</scope>
    <source>
        <strain evidence="5 6">CCMEE 5323</strain>
    </source>
</reference>
<evidence type="ECO:0000313" key="5">
    <source>
        <dbReference type="EMBL" id="PLZ89069.1"/>
    </source>
</evidence>